<dbReference type="InterPro" id="IPR036955">
    <property type="entry name" value="AP2/ERF_dom_sf"/>
</dbReference>
<feature type="region of interest" description="Disordered" evidence="7">
    <location>
        <begin position="128"/>
        <end position="148"/>
    </location>
</feature>
<evidence type="ECO:0000313" key="10">
    <source>
        <dbReference type="Proteomes" id="UP001642487"/>
    </source>
</evidence>
<evidence type="ECO:0000256" key="4">
    <source>
        <dbReference type="ARBA" id="ARBA00023163"/>
    </source>
</evidence>
<dbReference type="Gene3D" id="3.30.730.10">
    <property type="entry name" value="AP2/ERF domain"/>
    <property type="match status" value="1"/>
</dbReference>
<evidence type="ECO:0000256" key="3">
    <source>
        <dbReference type="ARBA" id="ARBA00023125"/>
    </source>
</evidence>
<name>A0ABP0Z853_9ROSI</name>
<dbReference type="Pfam" id="PF00847">
    <property type="entry name" value="AP2"/>
    <property type="match status" value="1"/>
</dbReference>
<dbReference type="PANTHER" id="PTHR31190:SF142">
    <property type="entry name" value="ETHYLENE-RESPONSIVE TRANSCRIPTION FACTOR RAP2-3"/>
    <property type="match status" value="1"/>
</dbReference>
<evidence type="ECO:0000256" key="7">
    <source>
        <dbReference type="SAM" id="MobiDB-lite"/>
    </source>
</evidence>
<comment type="similarity">
    <text evidence="6">Belongs to the AP2/ERF transcription factor family. ERF subfamily.</text>
</comment>
<evidence type="ECO:0000256" key="6">
    <source>
        <dbReference type="ARBA" id="ARBA00024343"/>
    </source>
</evidence>
<dbReference type="InterPro" id="IPR001471">
    <property type="entry name" value="AP2/ERF_dom"/>
</dbReference>
<dbReference type="InterPro" id="IPR016177">
    <property type="entry name" value="DNA-bd_dom_sf"/>
</dbReference>
<keyword evidence="10" id="KW-1185">Reference proteome</keyword>
<dbReference type="CDD" id="cd00018">
    <property type="entry name" value="AP2"/>
    <property type="match status" value="1"/>
</dbReference>
<dbReference type="PROSITE" id="PS51032">
    <property type="entry name" value="AP2_ERF"/>
    <property type="match status" value="1"/>
</dbReference>
<dbReference type="PRINTS" id="PR00367">
    <property type="entry name" value="ETHRSPELEMNT"/>
</dbReference>
<dbReference type="EMBL" id="OZ021743">
    <property type="protein sequence ID" value="CAK9328968.1"/>
    <property type="molecule type" value="Genomic_DNA"/>
</dbReference>
<keyword evidence="3" id="KW-0238">DNA-binding</keyword>
<evidence type="ECO:0000313" key="9">
    <source>
        <dbReference type="EMBL" id="CAK9328968.1"/>
    </source>
</evidence>
<dbReference type="SUPFAM" id="SSF54171">
    <property type="entry name" value="DNA-binding domain"/>
    <property type="match status" value="1"/>
</dbReference>
<evidence type="ECO:0000256" key="5">
    <source>
        <dbReference type="ARBA" id="ARBA00023242"/>
    </source>
</evidence>
<protein>
    <recommendedName>
        <fullName evidence="8">AP2/ERF domain-containing protein</fullName>
    </recommendedName>
</protein>
<gene>
    <name evidence="9" type="ORF">CITCOLO1_LOCUS21403</name>
</gene>
<reference evidence="9 10" key="1">
    <citation type="submission" date="2024-03" db="EMBL/GenBank/DDBJ databases">
        <authorList>
            <person name="Gkanogiannis A."/>
            <person name="Becerra Lopez-Lavalle L."/>
        </authorList>
    </citation>
    <scope>NUCLEOTIDE SEQUENCE [LARGE SCALE GENOMIC DNA]</scope>
</reference>
<accession>A0ABP0Z853</accession>
<keyword evidence="5" id="KW-0539">Nucleus</keyword>
<keyword evidence="4" id="KW-0804">Transcription</keyword>
<feature type="compositionally biased region" description="Pro residues" evidence="7">
    <location>
        <begin position="131"/>
        <end position="141"/>
    </location>
</feature>
<keyword evidence="2" id="KW-0805">Transcription regulation</keyword>
<evidence type="ECO:0000259" key="8">
    <source>
        <dbReference type="PROSITE" id="PS51032"/>
    </source>
</evidence>
<comment type="subcellular location">
    <subcellularLocation>
        <location evidence="1">Nucleus</location>
    </subcellularLocation>
</comment>
<organism evidence="9 10">
    <name type="scientific">Citrullus colocynthis</name>
    <name type="common">colocynth</name>
    <dbReference type="NCBI Taxonomy" id="252529"/>
    <lineage>
        <taxon>Eukaryota</taxon>
        <taxon>Viridiplantae</taxon>
        <taxon>Streptophyta</taxon>
        <taxon>Embryophyta</taxon>
        <taxon>Tracheophyta</taxon>
        <taxon>Spermatophyta</taxon>
        <taxon>Magnoliopsida</taxon>
        <taxon>eudicotyledons</taxon>
        <taxon>Gunneridae</taxon>
        <taxon>Pentapetalae</taxon>
        <taxon>rosids</taxon>
        <taxon>fabids</taxon>
        <taxon>Cucurbitales</taxon>
        <taxon>Cucurbitaceae</taxon>
        <taxon>Benincaseae</taxon>
        <taxon>Citrullus</taxon>
    </lineage>
</organism>
<dbReference type="InterPro" id="IPR044808">
    <property type="entry name" value="ERF_plant"/>
</dbReference>
<dbReference type="SMART" id="SM00380">
    <property type="entry name" value="AP2"/>
    <property type="match status" value="1"/>
</dbReference>
<evidence type="ECO:0000256" key="2">
    <source>
        <dbReference type="ARBA" id="ARBA00023015"/>
    </source>
</evidence>
<dbReference type="PANTHER" id="PTHR31190">
    <property type="entry name" value="DNA-BINDING DOMAIN"/>
    <property type="match status" value="1"/>
</dbReference>
<sequence>MCGGAIISDFIEKKRTRKLSNESLWSHIDPFSDLLGLNYSPVKSEKPKKRDRATAAVAVAVAVEKTQKARKNLYRGIRQRPWGKWAAEIRDPRKGIRVWLGTFNTAEEAARAYDEAAKRIRGEKAKLNFAPAPPSSPPLPAAQPQSPAKKRCVLPELTRGGFNATGPPPCRRVDNSCDSDEFYYGEELASLRSFLGLDSEEQQASQFGGNGEFERVDADLWMMNDMSLNEQKLSQLV</sequence>
<proteinExistence type="inferred from homology"/>
<feature type="domain" description="AP2/ERF" evidence="8">
    <location>
        <begin position="73"/>
        <end position="130"/>
    </location>
</feature>
<evidence type="ECO:0000256" key="1">
    <source>
        <dbReference type="ARBA" id="ARBA00004123"/>
    </source>
</evidence>
<dbReference type="Proteomes" id="UP001642487">
    <property type="component" value="Chromosome 9"/>
</dbReference>